<feature type="non-terminal residue" evidence="1">
    <location>
        <position position="114"/>
    </location>
</feature>
<sequence length="114" mass="13338">MIIRTGRTSIWRSFWKRAFRSTLRDPARWMIDWLGGAKSESGIDVNEFKAMNYTAVFACVRVLSESVGSIPWLVYEKLQPRGRERAQNHPLYNLLKNEPNDFMTSDSTSIHWEN</sequence>
<comment type="caution">
    <text evidence="1">The sequence shown here is derived from an EMBL/GenBank/DDBJ whole genome shotgun (WGS) entry which is preliminary data.</text>
</comment>
<dbReference type="Pfam" id="PF04860">
    <property type="entry name" value="Phage_portal"/>
    <property type="match status" value="1"/>
</dbReference>
<evidence type="ECO:0008006" key="2">
    <source>
        <dbReference type="Google" id="ProtNLM"/>
    </source>
</evidence>
<gene>
    <name evidence="1" type="ORF">LCGC14_2453230</name>
</gene>
<evidence type="ECO:0000313" key="1">
    <source>
        <dbReference type="EMBL" id="KKL20660.1"/>
    </source>
</evidence>
<name>A0A0F9BFX5_9ZZZZ</name>
<accession>A0A0F9BFX5</accession>
<reference evidence="1" key="1">
    <citation type="journal article" date="2015" name="Nature">
        <title>Complex archaea that bridge the gap between prokaryotes and eukaryotes.</title>
        <authorList>
            <person name="Spang A."/>
            <person name="Saw J.H."/>
            <person name="Jorgensen S.L."/>
            <person name="Zaremba-Niedzwiedzka K."/>
            <person name="Martijn J."/>
            <person name="Lind A.E."/>
            <person name="van Eijk R."/>
            <person name="Schleper C."/>
            <person name="Guy L."/>
            <person name="Ettema T.J."/>
        </authorList>
    </citation>
    <scope>NUCLEOTIDE SEQUENCE</scope>
</reference>
<proteinExistence type="predicted"/>
<dbReference type="InterPro" id="IPR006944">
    <property type="entry name" value="Phage/GTA_portal"/>
</dbReference>
<dbReference type="EMBL" id="LAZR01038015">
    <property type="protein sequence ID" value="KKL20660.1"/>
    <property type="molecule type" value="Genomic_DNA"/>
</dbReference>
<organism evidence="1">
    <name type="scientific">marine sediment metagenome</name>
    <dbReference type="NCBI Taxonomy" id="412755"/>
    <lineage>
        <taxon>unclassified sequences</taxon>
        <taxon>metagenomes</taxon>
        <taxon>ecological metagenomes</taxon>
    </lineage>
</organism>
<protein>
    <recommendedName>
        <fullName evidence="2">Phage portal protein</fullName>
    </recommendedName>
</protein>
<dbReference type="AlphaFoldDB" id="A0A0F9BFX5"/>